<reference evidence="1 2" key="1">
    <citation type="submission" date="2022-12" db="EMBL/GenBank/DDBJ databases">
        <title>Chromosome-scale assembly of the Ensete ventricosum genome.</title>
        <authorList>
            <person name="Dussert Y."/>
            <person name="Stocks J."/>
            <person name="Wendawek A."/>
            <person name="Woldeyes F."/>
            <person name="Nichols R.A."/>
            <person name="Borrell J.S."/>
        </authorList>
    </citation>
    <scope>NUCLEOTIDE SEQUENCE [LARGE SCALE GENOMIC DNA]</scope>
    <source>
        <strain evidence="2">cv. Maze</strain>
        <tissue evidence="1">Seeds</tissue>
    </source>
</reference>
<gene>
    <name evidence="1" type="ORF">OPV22_029387</name>
</gene>
<organism evidence="1 2">
    <name type="scientific">Ensete ventricosum</name>
    <name type="common">Abyssinian banana</name>
    <name type="synonym">Musa ensete</name>
    <dbReference type="NCBI Taxonomy" id="4639"/>
    <lineage>
        <taxon>Eukaryota</taxon>
        <taxon>Viridiplantae</taxon>
        <taxon>Streptophyta</taxon>
        <taxon>Embryophyta</taxon>
        <taxon>Tracheophyta</taxon>
        <taxon>Spermatophyta</taxon>
        <taxon>Magnoliopsida</taxon>
        <taxon>Liliopsida</taxon>
        <taxon>Zingiberales</taxon>
        <taxon>Musaceae</taxon>
        <taxon>Ensete</taxon>
    </lineage>
</organism>
<dbReference type="Gene3D" id="3.40.640.10">
    <property type="entry name" value="Type I PLP-dependent aspartate aminotransferase-like (Major domain)"/>
    <property type="match status" value="1"/>
</dbReference>
<sequence length="108" mass="11807">METWMPSLPSVLQESTRYHGPWRSSSLGGTTESNNVSVEGLVVTTHKCVLDSCRHLQQEGYDVDCLAVRLVGLVDLDQLAAAMLFALTPARSLSSPSTTRSTSSSYWM</sequence>
<proteinExistence type="predicted"/>
<evidence type="ECO:0008006" key="3">
    <source>
        <dbReference type="Google" id="ProtNLM"/>
    </source>
</evidence>
<protein>
    <recommendedName>
        <fullName evidence="3">Isochorismatase-like domain-containing protein</fullName>
    </recommendedName>
</protein>
<evidence type="ECO:0000313" key="2">
    <source>
        <dbReference type="Proteomes" id="UP001222027"/>
    </source>
</evidence>
<name>A0AAV8QD57_ENSVE</name>
<comment type="caution">
    <text evidence="1">The sequence shown here is derived from an EMBL/GenBank/DDBJ whole genome shotgun (WGS) entry which is preliminary data.</text>
</comment>
<dbReference type="Proteomes" id="UP001222027">
    <property type="component" value="Unassembled WGS sequence"/>
</dbReference>
<keyword evidence="2" id="KW-1185">Reference proteome</keyword>
<dbReference type="InterPro" id="IPR015421">
    <property type="entry name" value="PyrdxlP-dep_Trfase_major"/>
</dbReference>
<evidence type="ECO:0000313" key="1">
    <source>
        <dbReference type="EMBL" id="KAJ8466835.1"/>
    </source>
</evidence>
<dbReference type="AlphaFoldDB" id="A0AAV8QD57"/>
<accession>A0AAV8QD57</accession>
<dbReference type="EMBL" id="JAQQAF010000008">
    <property type="protein sequence ID" value="KAJ8466835.1"/>
    <property type="molecule type" value="Genomic_DNA"/>
</dbReference>